<keyword evidence="1" id="KW-0812">Transmembrane</keyword>
<name>A0A6N2SWT0_9FIRM</name>
<evidence type="ECO:0000256" key="1">
    <source>
        <dbReference type="SAM" id="Phobius"/>
    </source>
</evidence>
<feature type="transmembrane region" description="Helical" evidence="1">
    <location>
        <begin position="98"/>
        <end position="117"/>
    </location>
</feature>
<sequence length="207" mass="23426">MLERIMELQLFLYAMAALGAAGAVGMLAVHLTYRRAIRKTKAVMNLKEKWLNLWRTRDRLLARMNLLVWGPSLLSAVCLGLALVFVSRMSTGEGLPMSYVYVGTIVPIALLVLRHALDFSYREELVMNSLADYILQARSSMREDPPAPRKAYGVTEKADPAFQEEMVEKITASIRQTAATGSHFSKMLSPEEEEIMREIIREFMNEP</sequence>
<keyword evidence="1" id="KW-1133">Transmembrane helix</keyword>
<dbReference type="RefSeq" id="WP_297885691.1">
    <property type="nucleotide sequence ID" value="NZ_CACRST010000011.1"/>
</dbReference>
<dbReference type="AlphaFoldDB" id="A0A6N2SWT0"/>
<dbReference type="EMBL" id="CACRST010000011">
    <property type="protein sequence ID" value="VYS96300.1"/>
    <property type="molecule type" value="Genomic_DNA"/>
</dbReference>
<proteinExistence type="predicted"/>
<reference evidence="2" key="1">
    <citation type="submission" date="2019-11" db="EMBL/GenBank/DDBJ databases">
        <authorList>
            <person name="Feng L."/>
        </authorList>
    </citation>
    <scope>NUCLEOTIDE SEQUENCE</scope>
    <source>
        <strain evidence="2">BgluceraseaLFYP119</strain>
    </source>
</reference>
<protein>
    <submittedName>
        <fullName evidence="2">Uncharacterized protein</fullName>
    </submittedName>
</protein>
<keyword evidence="1" id="KW-0472">Membrane</keyword>
<accession>A0A6N2SWT0</accession>
<organism evidence="2">
    <name type="scientific">Blautia glucerasea</name>
    <dbReference type="NCBI Taxonomy" id="536633"/>
    <lineage>
        <taxon>Bacteria</taxon>
        <taxon>Bacillati</taxon>
        <taxon>Bacillota</taxon>
        <taxon>Clostridia</taxon>
        <taxon>Lachnospirales</taxon>
        <taxon>Lachnospiraceae</taxon>
        <taxon>Blautia</taxon>
    </lineage>
</organism>
<evidence type="ECO:0000313" key="2">
    <source>
        <dbReference type="EMBL" id="VYS96300.1"/>
    </source>
</evidence>
<feature type="transmembrane region" description="Helical" evidence="1">
    <location>
        <begin position="66"/>
        <end position="86"/>
    </location>
</feature>
<feature type="transmembrane region" description="Helical" evidence="1">
    <location>
        <begin position="12"/>
        <end position="33"/>
    </location>
</feature>
<gene>
    <name evidence="2" type="ORF">BGLFYP119_01277</name>
</gene>